<feature type="region of interest" description="Disordered" evidence="1">
    <location>
        <begin position="92"/>
        <end position="127"/>
    </location>
</feature>
<dbReference type="Gramene" id="TraesJAG2A03G00729290.1">
    <property type="protein sequence ID" value="TraesJAG2A03G00729290.1.CDS1"/>
    <property type="gene ID" value="TraesJAG2A03G00729290"/>
</dbReference>
<dbReference type="Gramene" id="TraesJUL2A03G00733980.1">
    <property type="protein sequence ID" value="TraesJUL2A03G00733980.1.CDS1"/>
    <property type="gene ID" value="TraesJUL2A03G00733980"/>
</dbReference>
<feature type="region of interest" description="Disordered" evidence="1">
    <location>
        <begin position="23"/>
        <end position="51"/>
    </location>
</feature>
<feature type="compositionally biased region" description="Basic residues" evidence="1">
    <location>
        <begin position="92"/>
        <end position="106"/>
    </location>
</feature>
<dbReference type="Gramene" id="TraesNOR2A03G00738960.1">
    <property type="protein sequence ID" value="TraesNOR2A03G00738960.1.CDS1"/>
    <property type="gene ID" value="TraesNOR2A03G00738960"/>
</dbReference>
<evidence type="ECO:0000313" key="3">
    <source>
        <dbReference type="Proteomes" id="UP000019116"/>
    </source>
</evidence>
<dbReference type="Gramene" id="TraesARI2A03G00736840.1">
    <property type="protein sequence ID" value="TraesARI2A03G00736840.1.CDS1"/>
    <property type="gene ID" value="TraesARI2A03G00736840"/>
</dbReference>
<dbReference type="Gramene" id="TraesLAC2A03G00732960.1">
    <property type="protein sequence ID" value="TraesLAC2A03G00732960.1.CDS1"/>
    <property type="gene ID" value="TraesLAC2A03G00732960"/>
</dbReference>
<keyword evidence="3" id="KW-1185">Reference proteome</keyword>
<dbReference type="Proteomes" id="UP000019116">
    <property type="component" value="Chromosome 2A"/>
</dbReference>
<dbReference type="AlphaFoldDB" id="A0A3B6B028"/>
<sequence length="150" mass="16559">MASVARNRPVLMDFIRSGASRMKNSSCPTYANASPAPTRKNCGTSQSALTATPPLPLEASLRFFSTSAETAMPSVARTSPAATRWREVRPCGRRVSRAARGTRRRSLSAVKSRTERKRKTESEPAGTTKWLPARRSICSACWMEKVVIWE</sequence>
<dbReference type="Gramene" id="TraesSTA2A03G00727610.1">
    <property type="protein sequence ID" value="TraesSTA2A03G00727610.1.CDS1"/>
    <property type="gene ID" value="TraesSTA2A03G00727610"/>
</dbReference>
<reference evidence="2" key="1">
    <citation type="submission" date="2018-08" db="EMBL/GenBank/DDBJ databases">
        <authorList>
            <person name="Rossello M."/>
        </authorList>
    </citation>
    <scope>NUCLEOTIDE SEQUENCE [LARGE SCALE GENOMIC DNA]</scope>
    <source>
        <strain evidence="2">cv. Chinese Spring</strain>
    </source>
</reference>
<accession>A0A3B6B028</accession>
<evidence type="ECO:0000313" key="2">
    <source>
        <dbReference type="EnsemblPlants" id="TraesCS2A02G335900.1.cds1"/>
    </source>
</evidence>
<dbReference type="Gramene" id="TraesCS2A03G0811400.1">
    <property type="protein sequence ID" value="TraesCS2A03G0811400.1.CDS1"/>
    <property type="gene ID" value="TraesCS2A03G0811400"/>
</dbReference>
<reference evidence="2" key="2">
    <citation type="submission" date="2018-10" db="UniProtKB">
        <authorList>
            <consortium name="EnsemblPlants"/>
        </authorList>
    </citation>
    <scope>IDENTIFICATION</scope>
</reference>
<protein>
    <submittedName>
        <fullName evidence="2">Uncharacterized protein</fullName>
    </submittedName>
</protein>
<dbReference type="Gramene" id="TraesPARA_EIv1.0_0384210.1">
    <property type="protein sequence ID" value="TraesPARA_EIv1.0_0384210.1.CDS1"/>
    <property type="gene ID" value="TraesPARA_EIv1.0_0384210"/>
</dbReference>
<proteinExistence type="predicted"/>
<dbReference type="Gramene" id="TraesSYM2A03G00736770.1">
    <property type="protein sequence ID" value="TraesSYM2A03G00736770.1.CDS1"/>
    <property type="gene ID" value="TraesSYM2A03G00736770"/>
</dbReference>
<feature type="compositionally biased region" description="Polar residues" evidence="1">
    <location>
        <begin position="41"/>
        <end position="50"/>
    </location>
</feature>
<feature type="compositionally biased region" description="Polar residues" evidence="1">
    <location>
        <begin position="23"/>
        <end position="32"/>
    </location>
</feature>
<dbReference type="Gramene" id="TraesCS2A02G335900.1">
    <property type="protein sequence ID" value="TraesCS2A02G335900.1.cds1"/>
    <property type="gene ID" value="TraesCS2A02G335900"/>
</dbReference>
<dbReference type="Gramene" id="TraesLDM2A03G00731720.1">
    <property type="protein sequence ID" value="TraesLDM2A03G00731720.1.CDS1"/>
    <property type="gene ID" value="TraesLDM2A03G00731720"/>
</dbReference>
<dbReference type="OrthoDB" id="10571591at2759"/>
<organism evidence="2">
    <name type="scientific">Triticum aestivum</name>
    <name type="common">Wheat</name>
    <dbReference type="NCBI Taxonomy" id="4565"/>
    <lineage>
        <taxon>Eukaryota</taxon>
        <taxon>Viridiplantae</taxon>
        <taxon>Streptophyta</taxon>
        <taxon>Embryophyta</taxon>
        <taxon>Tracheophyta</taxon>
        <taxon>Spermatophyta</taxon>
        <taxon>Magnoliopsida</taxon>
        <taxon>Liliopsida</taxon>
        <taxon>Poales</taxon>
        <taxon>Poaceae</taxon>
        <taxon>BOP clade</taxon>
        <taxon>Pooideae</taxon>
        <taxon>Triticodae</taxon>
        <taxon>Triticeae</taxon>
        <taxon>Triticinae</taxon>
        <taxon>Triticum</taxon>
    </lineage>
</organism>
<dbReference type="EnsemblPlants" id="TraesCS2A02G335900.1">
    <property type="protein sequence ID" value="TraesCS2A02G335900.1.cds1"/>
    <property type="gene ID" value="TraesCS2A02G335900"/>
</dbReference>
<name>A0A3B6B028_WHEAT</name>
<evidence type="ECO:0000256" key="1">
    <source>
        <dbReference type="SAM" id="MobiDB-lite"/>
    </source>
</evidence>
<dbReference type="Gramene" id="TraesMAC2A03G00728040.1">
    <property type="protein sequence ID" value="TraesMAC2A03G00728040.1.CDS1"/>
    <property type="gene ID" value="TraesMAC2A03G00728040"/>
</dbReference>